<dbReference type="EMBL" id="JABANM010014790">
    <property type="protein sequence ID" value="KAF4732118.1"/>
    <property type="molecule type" value="Genomic_DNA"/>
</dbReference>
<proteinExistence type="predicted"/>
<dbReference type="Proteomes" id="UP000574390">
    <property type="component" value="Unassembled WGS sequence"/>
</dbReference>
<reference evidence="2 3" key="1">
    <citation type="submission" date="2020-04" db="EMBL/GenBank/DDBJ databases">
        <title>Perkinsus olseni comparative genomics.</title>
        <authorList>
            <person name="Bogema D.R."/>
        </authorList>
    </citation>
    <scope>NUCLEOTIDE SEQUENCE [LARGE SCALE GENOMIC DNA]</scope>
    <source>
        <strain evidence="2">ATCC PRA-205</strain>
    </source>
</reference>
<gene>
    <name evidence="2" type="ORF">FOZ62_006283</name>
</gene>
<feature type="non-terminal residue" evidence="2">
    <location>
        <position position="293"/>
    </location>
</feature>
<dbReference type="AlphaFoldDB" id="A0A7J6SGU4"/>
<name>A0A7J6SGU4_PEROL</name>
<evidence type="ECO:0000313" key="3">
    <source>
        <dbReference type="Proteomes" id="UP000574390"/>
    </source>
</evidence>
<organism evidence="2 3">
    <name type="scientific">Perkinsus olseni</name>
    <name type="common">Perkinsus atlanticus</name>
    <dbReference type="NCBI Taxonomy" id="32597"/>
    <lineage>
        <taxon>Eukaryota</taxon>
        <taxon>Sar</taxon>
        <taxon>Alveolata</taxon>
        <taxon>Perkinsozoa</taxon>
        <taxon>Perkinsea</taxon>
        <taxon>Perkinsida</taxon>
        <taxon>Perkinsidae</taxon>
        <taxon>Perkinsus</taxon>
    </lineage>
</organism>
<accession>A0A7J6SGU4</accession>
<sequence length="293" mass="32709">MADLDDLRNYVKGDMAEVTLKTLKAFGIRSGAGLLAVLEDEKLIDDMAAKAISFEEFPAMEFDVLVGDETKQKVKKAHAKKSIRDAAKAATNGQKGLPLEGMLLTAAKQFGCQLSERLILDEALVQQLSQDIGAFKELYVCKATTDMPKTEQREDIEGKIVYTKRPRSGRLPVNYQELMGSLLPWVVSVAILAESPMGLIAGLEYLARLSEYARKCPIEDVITFDRSTRQKLSSMARQYTTMYNCSYSHAVLWVLKETPDPSNLATLMRNMREEDESKQPRTPTGCAQSRIRS</sequence>
<evidence type="ECO:0000256" key="1">
    <source>
        <dbReference type="SAM" id="MobiDB-lite"/>
    </source>
</evidence>
<feature type="region of interest" description="Disordered" evidence="1">
    <location>
        <begin position="271"/>
        <end position="293"/>
    </location>
</feature>
<evidence type="ECO:0000313" key="2">
    <source>
        <dbReference type="EMBL" id="KAF4732118.1"/>
    </source>
</evidence>
<protein>
    <submittedName>
        <fullName evidence="2">Uncharacterized protein</fullName>
    </submittedName>
</protein>
<comment type="caution">
    <text evidence="2">The sequence shown here is derived from an EMBL/GenBank/DDBJ whole genome shotgun (WGS) entry which is preliminary data.</text>
</comment>